<feature type="transmembrane region" description="Helical" evidence="1">
    <location>
        <begin position="35"/>
        <end position="52"/>
    </location>
</feature>
<comment type="caution">
    <text evidence="2">The sequence shown here is derived from an EMBL/GenBank/DDBJ whole genome shotgun (WGS) entry which is preliminary data.</text>
</comment>
<evidence type="ECO:0008006" key="4">
    <source>
        <dbReference type="Google" id="ProtNLM"/>
    </source>
</evidence>
<sequence>MSGAFLSPNNRPDAREREIEKNIAAYHEHVAQTSYRWATSLMVVAMIIIALPRLGVAAWNWHIVAGVAAVMTVLAIRMMMHGRVGNGLVCLVCAFAILPGWVYLAGDVVAAGQYFYDILAKQWKDKLG</sequence>
<protein>
    <recommendedName>
        <fullName evidence="4">Transmembrane protein</fullName>
    </recommendedName>
</protein>
<dbReference type="EMBL" id="JACHIF010000006">
    <property type="protein sequence ID" value="MBB5038728.1"/>
    <property type="molecule type" value="Genomic_DNA"/>
</dbReference>
<feature type="transmembrane region" description="Helical" evidence="1">
    <location>
        <begin position="88"/>
        <end position="106"/>
    </location>
</feature>
<keyword evidence="3" id="KW-1185">Reference proteome</keyword>
<keyword evidence="1" id="KW-0812">Transmembrane</keyword>
<accession>A0A7W7YM46</accession>
<evidence type="ECO:0000313" key="3">
    <source>
        <dbReference type="Proteomes" id="UP000534294"/>
    </source>
</evidence>
<organism evidence="2 3">
    <name type="scientific">Prosthecobacter dejongeii</name>
    <dbReference type="NCBI Taxonomy" id="48465"/>
    <lineage>
        <taxon>Bacteria</taxon>
        <taxon>Pseudomonadati</taxon>
        <taxon>Verrucomicrobiota</taxon>
        <taxon>Verrucomicrobiia</taxon>
        <taxon>Verrucomicrobiales</taxon>
        <taxon>Verrucomicrobiaceae</taxon>
        <taxon>Prosthecobacter</taxon>
    </lineage>
</organism>
<dbReference type="RefSeq" id="WP_184209799.1">
    <property type="nucleotide sequence ID" value="NZ_JACHIF010000006.1"/>
</dbReference>
<dbReference type="AlphaFoldDB" id="A0A7W7YM46"/>
<evidence type="ECO:0000313" key="2">
    <source>
        <dbReference type="EMBL" id="MBB5038728.1"/>
    </source>
</evidence>
<gene>
    <name evidence="2" type="ORF">HNQ64_002993</name>
</gene>
<name>A0A7W7YM46_9BACT</name>
<dbReference type="Proteomes" id="UP000534294">
    <property type="component" value="Unassembled WGS sequence"/>
</dbReference>
<reference evidence="2 3" key="1">
    <citation type="submission" date="2020-08" db="EMBL/GenBank/DDBJ databases">
        <title>Genomic Encyclopedia of Type Strains, Phase IV (KMG-IV): sequencing the most valuable type-strain genomes for metagenomic binning, comparative biology and taxonomic classification.</title>
        <authorList>
            <person name="Goeker M."/>
        </authorList>
    </citation>
    <scope>NUCLEOTIDE SEQUENCE [LARGE SCALE GENOMIC DNA]</scope>
    <source>
        <strain evidence="2 3">DSM 12251</strain>
    </source>
</reference>
<proteinExistence type="predicted"/>
<evidence type="ECO:0000256" key="1">
    <source>
        <dbReference type="SAM" id="Phobius"/>
    </source>
</evidence>
<keyword evidence="1" id="KW-0472">Membrane</keyword>
<keyword evidence="1" id="KW-1133">Transmembrane helix</keyword>